<dbReference type="Proteomes" id="UP000823775">
    <property type="component" value="Unassembled WGS sequence"/>
</dbReference>
<evidence type="ECO:0000313" key="1">
    <source>
        <dbReference type="EMBL" id="MCD7458014.1"/>
    </source>
</evidence>
<sequence length="118" mass="13799">MLMYKSRGENHSIIQSIQGRKSKLEPIIVKGRKHRYKITHQPIKEENQSTSIEDLNHIFSSHVIEANPLGYPKELVKIKGIDLAIFENPIKIQRRIEKSTQLHFIKLYYSSYQITAIL</sequence>
<comment type="caution">
    <text evidence="1">The sequence shown here is derived from an EMBL/GenBank/DDBJ whole genome shotgun (WGS) entry which is preliminary data.</text>
</comment>
<gene>
    <name evidence="1" type="ORF">HAX54_036947</name>
</gene>
<keyword evidence="2" id="KW-1185">Reference proteome</keyword>
<dbReference type="EMBL" id="JACEIK010000492">
    <property type="protein sequence ID" value="MCD7458014.1"/>
    <property type="molecule type" value="Genomic_DNA"/>
</dbReference>
<protein>
    <submittedName>
        <fullName evidence="1">Uncharacterized protein</fullName>
    </submittedName>
</protein>
<evidence type="ECO:0000313" key="2">
    <source>
        <dbReference type="Proteomes" id="UP000823775"/>
    </source>
</evidence>
<name>A0ABS8SGY6_DATST</name>
<proteinExistence type="predicted"/>
<accession>A0ABS8SGY6</accession>
<organism evidence="1 2">
    <name type="scientific">Datura stramonium</name>
    <name type="common">Jimsonweed</name>
    <name type="synonym">Common thornapple</name>
    <dbReference type="NCBI Taxonomy" id="4076"/>
    <lineage>
        <taxon>Eukaryota</taxon>
        <taxon>Viridiplantae</taxon>
        <taxon>Streptophyta</taxon>
        <taxon>Embryophyta</taxon>
        <taxon>Tracheophyta</taxon>
        <taxon>Spermatophyta</taxon>
        <taxon>Magnoliopsida</taxon>
        <taxon>eudicotyledons</taxon>
        <taxon>Gunneridae</taxon>
        <taxon>Pentapetalae</taxon>
        <taxon>asterids</taxon>
        <taxon>lamiids</taxon>
        <taxon>Solanales</taxon>
        <taxon>Solanaceae</taxon>
        <taxon>Solanoideae</taxon>
        <taxon>Datureae</taxon>
        <taxon>Datura</taxon>
    </lineage>
</organism>
<reference evidence="1 2" key="1">
    <citation type="journal article" date="2021" name="BMC Genomics">
        <title>Datura genome reveals duplications of psychoactive alkaloid biosynthetic genes and high mutation rate following tissue culture.</title>
        <authorList>
            <person name="Rajewski A."/>
            <person name="Carter-House D."/>
            <person name="Stajich J."/>
            <person name="Litt A."/>
        </authorList>
    </citation>
    <scope>NUCLEOTIDE SEQUENCE [LARGE SCALE GENOMIC DNA]</scope>
    <source>
        <strain evidence="1">AR-01</strain>
    </source>
</reference>